<keyword evidence="2" id="KW-1185">Reference proteome</keyword>
<dbReference type="InParanoid" id="A0A0D0E8T5"/>
<dbReference type="AlphaFoldDB" id="A0A0D0E8T5"/>
<reference evidence="2" key="2">
    <citation type="submission" date="2015-01" db="EMBL/GenBank/DDBJ databases">
        <title>Evolutionary Origins and Diversification of the Mycorrhizal Mutualists.</title>
        <authorList>
            <consortium name="DOE Joint Genome Institute"/>
            <consortium name="Mycorrhizal Genomics Consortium"/>
            <person name="Kohler A."/>
            <person name="Kuo A."/>
            <person name="Nagy L.G."/>
            <person name="Floudas D."/>
            <person name="Copeland A."/>
            <person name="Barry K.W."/>
            <person name="Cichocki N."/>
            <person name="Veneault-Fourrey C."/>
            <person name="LaButti K."/>
            <person name="Lindquist E.A."/>
            <person name="Lipzen A."/>
            <person name="Lundell T."/>
            <person name="Morin E."/>
            <person name="Murat C."/>
            <person name="Riley R."/>
            <person name="Ohm R."/>
            <person name="Sun H."/>
            <person name="Tunlid A."/>
            <person name="Henrissat B."/>
            <person name="Grigoriev I.V."/>
            <person name="Hibbett D.S."/>
            <person name="Martin F."/>
        </authorList>
    </citation>
    <scope>NUCLEOTIDE SEQUENCE [LARGE SCALE GENOMIC DNA]</scope>
    <source>
        <strain evidence="2">Ve08.2h10</strain>
    </source>
</reference>
<dbReference type="EMBL" id="KN825056">
    <property type="protein sequence ID" value="KIK95215.1"/>
    <property type="molecule type" value="Genomic_DNA"/>
</dbReference>
<dbReference type="Proteomes" id="UP000054538">
    <property type="component" value="Unassembled WGS sequence"/>
</dbReference>
<organism evidence="1 2">
    <name type="scientific">Paxillus rubicundulus Ve08.2h10</name>
    <dbReference type="NCBI Taxonomy" id="930991"/>
    <lineage>
        <taxon>Eukaryota</taxon>
        <taxon>Fungi</taxon>
        <taxon>Dikarya</taxon>
        <taxon>Basidiomycota</taxon>
        <taxon>Agaricomycotina</taxon>
        <taxon>Agaricomycetes</taxon>
        <taxon>Agaricomycetidae</taxon>
        <taxon>Boletales</taxon>
        <taxon>Paxilineae</taxon>
        <taxon>Paxillaceae</taxon>
        <taxon>Paxillus</taxon>
    </lineage>
</organism>
<protein>
    <submittedName>
        <fullName evidence="1">Uncharacterized protein</fullName>
    </submittedName>
</protein>
<evidence type="ECO:0000313" key="2">
    <source>
        <dbReference type="Proteomes" id="UP000054538"/>
    </source>
</evidence>
<name>A0A0D0E8T5_9AGAM</name>
<proteinExistence type="predicted"/>
<dbReference type="HOGENOM" id="CLU_2622724_0_0_1"/>
<evidence type="ECO:0000313" key="1">
    <source>
        <dbReference type="EMBL" id="KIK95215.1"/>
    </source>
</evidence>
<accession>A0A0D0E8T5</accession>
<gene>
    <name evidence="1" type="ORF">PAXRUDRAFT_11579</name>
</gene>
<reference evidence="1 2" key="1">
    <citation type="submission" date="2014-04" db="EMBL/GenBank/DDBJ databases">
        <authorList>
            <consortium name="DOE Joint Genome Institute"/>
            <person name="Kuo A."/>
            <person name="Kohler A."/>
            <person name="Jargeat P."/>
            <person name="Nagy L.G."/>
            <person name="Floudas D."/>
            <person name="Copeland A."/>
            <person name="Barry K.W."/>
            <person name="Cichocki N."/>
            <person name="Veneault-Fourrey C."/>
            <person name="LaButti K."/>
            <person name="Lindquist E.A."/>
            <person name="Lipzen A."/>
            <person name="Lundell T."/>
            <person name="Morin E."/>
            <person name="Murat C."/>
            <person name="Sun H."/>
            <person name="Tunlid A."/>
            <person name="Henrissat B."/>
            <person name="Grigoriev I.V."/>
            <person name="Hibbett D.S."/>
            <person name="Martin F."/>
            <person name="Nordberg H.P."/>
            <person name="Cantor M.N."/>
            <person name="Hua S.X."/>
        </authorList>
    </citation>
    <scope>NUCLEOTIDE SEQUENCE [LARGE SCALE GENOMIC DNA]</scope>
    <source>
        <strain evidence="1 2">Ve08.2h10</strain>
    </source>
</reference>
<sequence>MLPWTSAVLGPQYWDDVSRAVTAKEHWSNAIDWLGELNVGKHPELGDALQELFGMFQVLGWALAPIKGQHIDAVISKI</sequence>